<dbReference type="PANTHER" id="PTHR39186">
    <property type="entry name" value="DUF2071 FAMILY PROTEIN"/>
    <property type="match status" value="1"/>
</dbReference>
<dbReference type="AlphaFoldDB" id="A0A6J5YKQ1"/>
<dbReference type="InterPro" id="IPR018644">
    <property type="entry name" value="DUF2071"/>
</dbReference>
<accession>A0A6J5YKQ1</accession>
<protein>
    <submittedName>
        <fullName evidence="1">Unannotated protein</fullName>
    </submittedName>
</protein>
<reference evidence="1" key="1">
    <citation type="submission" date="2020-05" db="EMBL/GenBank/DDBJ databases">
        <authorList>
            <person name="Chiriac C."/>
            <person name="Salcher M."/>
            <person name="Ghai R."/>
            <person name="Kavagutti S V."/>
        </authorList>
    </citation>
    <scope>NUCLEOTIDE SEQUENCE</scope>
</reference>
<sequence length="379" mass="40971">MSRTEPTIDEAGHCPFTIDRAVMTQQWRDVTFAHWPIDPAAVQALLPPELEPDLYDGQAWVSLVGFEMDELRIPGVPPIPTTHRFVEFNVRTYVVGPDGPGVWFCSLDVPNWLPALVARAGFALPYDKGSVAVTRQGDRLGWFVQRTWPDRCEGELVVRRTGVRVDAGTDPLATFLTARWRLYATTRGGVVLSAAVHHEPWPLEHGELISVNTGVADSAGLPVEGEPIVHVASGVGVRVALPRPVRMSRLPTGPLVVHFDDDCGFCSACVRVLTRFTDSTVSYEPARKLDDPRLARLSEVAIIVTGDGAAASGVDGVAAVLRRSGIIGGLVAALLRAPGVHLLASVVYARIAANRQWISRRLGLKAACDLPIRGVGTPK</sequence>
<dbReference type="Pfam" id="PF04134">
    <property type="entry name" value="DCC1-like"/>
    <property type="match status" value="1"/>
</dbReference>
<dbReference type="EMBL" id="CAEMXZ010000115">
    <property type="protein sequence ID" value="CAB4324209.1"/>
    <property type="molecule type" value="Genomic_DNA"/>
</dbReference>
<proteinExistence type="predicted"/>
<dbReference type="PANTHER" id="PTHR39186:SF1">
    <property type="entry name" value="DUF2071 DOMAIN-CONTAINING PROTEIN"/>
    <property type="match status" value="1"/>
</dbReference>
<name>A0A6J5YKQ1_9ZZZZ</name>
<dbReference type="Gene3D" id="2.40.400.10">
    <property type="entry name" value="Acetoacetate decarboxylase-like"/>
    <property type="match status" value="1"/>
</dbReference>
<dbReference type="InterPro" id="IPR007263">
    <property type="entry name" value="DCC1-like"/>
</dbReference>
<dbReference type="GO" id="GO:0015035">
    <property type="term" value="F:protein-disulfide reductase activity"/>
    <property type="evidence" value="ECO:0007669"/>
    <property type="project" value="InterPro"/>
</dbReference>
<dbReference type="Pfam" id="PF09844">
    <property type="entry name" value="DUF2071"/>
    <property type="match status" value="1"/>
</dbReference>
<organism evidence="1">
    <name type="scientific">freshwater metagenome</name>
    <dbReference type="NCBI Taxonomy" id="449393"/>
    <lineage>
        <taxon>unclassified sequences</taxon>
        <taxon>metagenomes</taxon>
        <taxon>ecological metagenomes</taxon>
    </lineage>
</organism>
<dbReference type="SUPFAM" id="SSF160104">
    <property type="entry name" value="Acetoacetate decarboxylase-like"/>
    <property type="match status" value="1"/>
</dbReference>
<gene>
    <name evidence="1" type="ORF">UFOPK1392_01974</name>
</gene>
<evidence type="ECO:0000313" key="1">
    <source>
        <dbReference type="EMBL" id="CAB4324209.1"/>
    </source>
</evidence>
<dbReference type="InterPro" id="IPR023375">
    <property type="entry name" value="ADC_dom_sf"/>
</dbReference>